<organism evidence="2 3">
    <name type="scientific">Pseudobowmanella zhangzhouensis</name>
    <dbReference type="NCBI Taxonomy" id="1537679"/>
    <lineage>
        <taxon>Bacteria</taxon>
        <taxon>Pseudomonadati</taxon>
        <taxon>Pseudomonadota</taxon>
        <taxon>Gammaproteobacteria</taxon>
        <taxon>Alteromonadales</taxon>
        <taxon>Alteromonadaceae</taxon>
    </lineage>
</organism>
<proteinExistence type="predicted"/>
<keyword evidence="1" id="KW-0472">Membrane</keyword>
<keyword evidence="1" id="KW-1133">Transmembrane helix</keyword>
<evidence type="ECO:0000313" key="2">
    <source>
        <dbReference type="EMBL" id="MFC6439310.1"/>
    </source>
</evidence>
<dbReference type="Proteomes" id="UP001596364">
    <property type="component" value="Unassembled WGS sequence"/>
</dbReference>
<protein>
    <submittedName>
        <fullName evidence="2">Protein YgfX</fullName>
    </submittedName>
</protein>
<gene>
    <name evidence="2" type="ORF">ACFP85_04000</name>
</gene>
<dbReference type="RefSeq" id="WP_131257392.1">
    <property type="nucleotide sequence ID" value="NZ_JBHSUS010000001.1"/>
</dbReference>
<reference evidence="3" key="1">
    <citation type="journal article" date="2019" name="Int. J. Syst. Evol. Microbiol.">
        <title>The Global Catalogue of Microorganisms (GCM) 10K type strain sequencing project: providing services to taxonomists for standard genome sequencing and annotation.</title>
        <authorList>
            <consortium name="The Broad Institute Genomics Platform"/>
            <consortium name="The Broad Institute Genome Sequencing Center for Infectious Disease"/>
            <person name="Wu L."/>
            <person name="Ma J."/>
        </authorList>
    </citation>
    <scope>NUCLEOTIDE SEQUENCE [LARGE SCALE GENOMIC DNA]</scope>
    <source>
        <strain evidence="3">CGMCC 1.16031</strain>
    </source>
</reference>
<feature type="transmembrane region" description="Helical" evidence="1">
    <location>
        <begin position="20"/>
        <end position="38"/>
    </location>
</feature>
<evidence type="ECO:0000256" key="1">
    <source>
        <dbReference type="SAM" id="Phobius"/>
    </source>
</evidence>
<name>A0ABW1XKL5_9ALTE</name>
<dbReference type="EMBL" id="JBHSUS010000001">
    <property type="protein sequence ID" value="MFC6439310.1"/>
    <property type="molecule type" value="Genomic_DNA"/>
</dbReference>
<dbReference type="InterPro" id="IPR009883">
    <property type="entry name" value="YgfX"/>
</dbReference>
<dbReference type="Pfam" id="PF07254">
    <property type="entry name" value="Cpta_toxin"/>
    <property type="match status" value="1"/>
</dbReference>
<keyword evidence="1" id="KW-0812">Transmembrane</keyword>
<accession>A0ABW1XKL5</accession>
<feature type="transmembrane region" description="Helical" evidence="1">
    <location>
        <begin position="44"/>
        <end position="62"/>
    </location>
</feature>
<keyword evidence="3" id="KW-1185">Reference proteome</keyword>
<comment type="caution">
    <text evidence="2">The sequence shown here is derived from an EMBL/GenBank/DDBJ whole genome shotgun (WGS) entry which is preliminary data.</text>
</comment>
<sequence length="139" mass="16458">MSTGSKFRIEIRPSRQAKWLLGVMALLVTFVIAGWPVYWPQQVWLQIFLILLAWTVTLRRVAIKQSTRVAIVDDSGQWLWTDNQQNYQLTANSRCLPVLLFIQLQAKIGLEKQRFWIFRDALDDTNFRRVSRLILRLQR</sequence>
<evidence type="ECO:0000313" key="3">
    <source>
        <dbReference type="Proteomes" id="UP001596364"/>
    </source>
</evidence>